<dbReference type="InterPro" id="IPR023198">
    <property type="entry name" value="PGP-like_dom2"/>
</dbReference>
<dbReference type="InterPro" id="IPR051806">
    <property type="entry name" value="HAD-like_SPP"/>
</dbReference>
<accession>A0A2M8W1S6</accession>
<comment type="caution">
    <text evidence="1">The sequence shown here is derived from an EMBL/GenBank/DDBJ whole genome shotgun (WGS) entry which is preliminary data.</text>
</comment>
<evidence type="ECO:0000313" key="2">
    <source>
        <dbReference type="Proteomes" id="UP000231586"/>
    </source>
</evidence>
<dbReference type="SUPFAM" id="SSF56784">
    <property type="entry name" value="HAD-like"/>
    <property type="match status" value="1"/>
</dbReference>
<dbReference type="SFLD" id="SFLDG01129">
    <property type="entry name" value="C1.5:_HAD__Beta-PGM__Phosphata"/>
    <property type="match status" value="1"/>
</dbReference>
<organism evidence="1 2">
    <name type="scientific">Luteimicrobium subarcticum</name>
    <dbReference type="NCBI Taxonomy" id="620910"/>
    <lineage>
        <taxon>Bacteria</taxon>
        <taxon>Bacillati</taxon>
        <taxon>Actinomycetota</taxon>
        <taxon>Actinomycetes</taxon>
        <taxon>Micrococcales</taxon>
        <taxon>Luteimicrobium</taxon>
    </lineage>
</organism>
<dbReference type="RefSeq" id="WP_100351208.1">
    <property type="nucleotide sequence ID" value="NZ_PGTZ01000013.1"/>
</dbReference>
<dbReference type="GO" id="GO:0050308">
    <property type="term" value="F:sugar-phosphatase activity"/>
    <property type="evidence" value="ECO:0007669"/>
    <property type="project" value="TreeGrafter"/>
</dbReference>
<dbReference type="InterPro" id="IPR023214">
    <property type="entry name" value="HAD_sf"/>
</dbReference>
<protein>
    <submittedName>
        <fullName evidence="1">Sugar-phosphatase</fullName>
    </submittedName>
</protein>
<name>A0A2M8W1S6_9MICO</name>
<sequence length="241" mass="25455">MPHLTPDPVPAPAPEPFPAAGVRASALLLDLDGTLVDTTEKVEAAWRWGADTLDVPFETLEPYIHGIPGVQALELALPGRLTVAEREELTHELLGRMSDPAAGHVRWMPGAQHVVSTLARDAADRWAIVTSGDTRLAGSSVEALALPLPPVMVTSEDVELGKPHPEPYLEGADRLGIEPSECVVVEDAPAGVAAGKAAGMRVLALTTTYDAEALHQADWVVPTLEAVTVRTDDDGLLLTAI</sequence>
<dbReference type="PRINTS" id="PR00413">
    <property type="entry name" value="HADHALOGNASE"/>
</dbReference>
<dbReference type="NCBIfam" id="TIGR01509">
    <property type="entry name" value="HAD-SF-IA-v3"/>
    <property type="match status" value="1"/>
</dbReference>
<dbReference type="AlphaFoldDB" id="A0A2M8W1S6"/>
<dbReference type="SFLD" id="SFLDG01135">
    <property type="entry name" value="C1.5.6:_HAD__Beta-PGM__Phospha"/>
    <property type="match status" value="1"/>
</dbReference>
<dbReference type="PANTHER" id="PTHR43481:SF4">
    <property type="entry name" value="GLYCEROL-1-PHOSPHATE PHOSPHOHYDROLASE 1-RELATED"/>
    <property type="match status" value="1"/>
</dbReference>
<reference evidence="1 2" key="1">
    <citation type="submission" date="2017-11" db="EMBL/GenBank/DDBJ databases">
        <title>Genomic Encyclopedia of Archaeal and Bacterial Type Strains, Phase II (KMG-II): From Individual Species to Whole Genera.</title>
        <authorList>
            <person name="Goeker M."/>
        </authorList>
    </citation>
    <scope>NUCLEOTIDE SEQUENCE [LARGE SCALE GENOMIC DNA]</scope>
    <source>
        <strain evidence="1 2">DSM 22413</strain>
    </source>
</reference>
<dbReference type="Gene3D" id="1.10.150.240">
    <property type="entry name" value="Putative phosphatase, domain 2"/>
    <property type="match status" value="1"/>
</dbReference>
<dbReference type="EMBL" id="PGTZ01000013">
    <property type="protein sequence ID" value="PJI84866.1"/>
    <property type="molecule type" value="Genomic_DNA"/>
</dbReference>
<dbReference type="SFLD" id="SFLDS00003">
    <property type="entry name" value="Haloacid_Dehalogenase"/>
    <property type="match status" value="1"/>
</dbReference>
<gene>
    <name evidence="1" type="ORF">CLV34_3111</name>
</gene>
<evidence type="ECO:0000313" key="1">
    <source>
        <dbReference type="EMBL" id="PJI84866.1"/>
    </source>
</evidence>
<dbReference type="Pfam" id="PF00702">
    <property type="entry name" value="Hydrolase"/>
    <property type="match status" value="1"/>
</dbReference>
<dbReference type="InterPro" id="IPR006439">
    <property type="entry name" value="HAD-SF_hydro_IA"/>
</dbReference>
<dbReference type="PANTHER" id="PTHR43481">
    <property type="entry name" value="FRUCTOSE-1-PHOSPHATE PHOSPHATASE"/>
    <property type="match status" value="1"/>
</dbReference>
<dbReference type="Gene3D" id="3.40.50.1000">
    <property type="entry name" value="HAD superfamily/HAD-like"/>
    <property type="match status" value="1"/>
</dbReference>
<dbReference type="Proteomes" id="UP000231586">
    <property type="component" value="Unassembled WGS sequence"/>
</dbReference>
<keyword evidence="2" id="KW-1185">Reference proteome</keyword>
<dbReference type="InterPro" id="IPR036412">
    <property type="entry name" value="HAD-like_sf"/>
</dbReference>
<proteinExistence type="predicted"/>
<dbReference type="OrthoDB" id="9800058at2"/>